<dbReference type="PhylomeDB" id="A0A0D2WVA3"/>
<dbReference type="InterPro" id="IPR017978">
    <property type="entry name" value="GPCR_3_C"/>
</dbReference>
<evidence type="ECO:0000256" key="12">
    <source>
        <dbReference type="SAM" id="SignalP"/>
    </source>
</evidence>
<dbReference type="Pfam" id="PF04069">
    <property type="entry name" value="OpuAC"/>
    <property type="match status" value="1"/>
</dbReference>
<accession>A0A0D2WVA3</accession>
<dbReference type="SUPFAM" id="SSF53850">
    <property type="entry name" value="Periplasmic binding protein-like II"/>
    <property type="match status" value="1"/>
</dbReference>
<keyword evidence="8" id="KW-0325">Glycoprotein</keyword>
<feature type="transmembrane region" description="Helical" evidence="11">
    <location>
        <begin position="517"/>
        <end position="538"/>
    </location>
</feature>
<feature type="signal peptide" evidence="12">
    <location>
        <begin position="1"/>
        <end position="20"/>
    </location>
</feature>
<evidence type="ECO:0000256" key="6">
    <source>
        <dbReference type="ARBA" id="ARBA00023136"/>
    </source>
</evidence>
<dbReference type="PANTHER" id="PTHR32546:SF25">
    <property type="entry name" value="MIP05539P"/>
    <property type="match status" value="1"/>
</dbReference>
<evidence type="ECO:0000256" key="3">
    <source>
        <dbReference type="ARBA" id="ARBA00022692"/>
    </source>
</evidence>
<dbReference type="Pfam" id="PF00003">
    <property type="entry name" value="7tm_3"/>
    <property type="match status" value="1"/>
</dbReference>
<keyword evidence="7" id="KW-0675">Receptor</keyword>
<feature type="domain" description="ABC-type glycine betaine transport system substrate-binding" evidence="14">
    <location>
        <begin position="37"/>
        <end position="169"/>
    </location>
</feature>
<keyword evidence="2" id="KW-1003">Cell membrane</keyword>
<keyword evidence="5" id="KW-0297">G-protein coupled receptor</keyword>
<dbReference type="Proteomes" id="UP000008743">
    <property type="component" value="Unassembled WGS sequence"/>
</dbReference>
<evidence type="ECO:0000256" key="11">
    <source>
        <dbReference type="SAM" id="Phobius"/>
    </source>
</evidence>
<feature type="transmembrane region" description="Helical" evidence="11">
    <location>
        <begin position="566"/>
        <end position="585"/>
    </location>
</feature>
<dbReference type="AlphaFoldDB" id="A0A0D2WVA3"/>
<feature type="transmembrane region" description="Helical" evidence="11">
    <location>
        <begin position="624"/>
        <end position="646"/>
    </location>
</feature>
<dbReference type="eggNOG" id="KOG4418">
    <property type="taxonomic scope" value="Eukaryota"/>
</dbReference>
<comment type="subcellular location">
    <subcellularLocation>
        <location evidence="1">Cell membrane</location>
        <topology evidence="1">Multi-pass membrane protein</topology>
    </subcellularLocation>
</comment>
<evidence type="ECO:0000256" key="7">
    <source>
        <dbReference type="ARBA" id="ARBA00023170"/>
    </source>
</evidence>
<keyword evidence="6 11" id="KW-0472">Membrane</keyword>
<gene>
    <name evidence="15" type="ORF">CAOG_006435</name>
</gene>
<evidence type="ECO:0000256" key="5">
    <source>
        <dbReference type="ARBA" id="ARBA00023040"/>
    </source>
</evidence>
<keyword evidence="12" id="KW-0732">Signal</keyword>
<feature type="compositionally biased region" description="Polar residues" evidence="10">
    <location>
        <begin position="697"/>
        <end position="707"/>
    </location>
</feature>
<dbReference type="GO" id="GO:0004930">
    <property type="term" value="F:G protein-coupled receptor activity"/>
    <property type="evidence" value="ECO:0007669"/>
    <property type="project" value="UniProtKB-KW"/>
</dbReference>
<feature type="compositionally biased region" description="Polar residues" evidence="10">
    <location>
        <begin position="663"/>
        <end position="681"/>
    </location>
</feature>
<evidence type="ECO:0000256" key="10">
    <source>
        <dbReference type="SAM" id="MobiDB-lite"/>
    </source>
</evidence>
<feature type="transmembrane region" description="Helical" evidence="11">
    <location>
        <begin position="597"/>
        <end position="618"/>
    </location>
</feature>
<dbReference type="GO" id="GO:0022857">
    <property type="term" value="F:transmembrane transporter activity"/>
    <property type="evidence" value="ECO:0007669"/>
    <property type="project" value="InterPro"/>
</dbReference>
<evidence type="ECO:0000259" key="14">
    <source>
        <dbReference type="Pfam" id="PF04069"/>
    </source>
</evidence>
<name>A0A0D2WVA3_CAPO3</name>
<evidence type="ECO:0000259" key="13">
    <source>
        <dbReference type="Pfam" id="PF00003"/>
    </source>
</evidence>
<evidence type="ECO:0000256" key="4">
    <source>
        <dbReference type="ARBA" id="ARBA00022989"/>
    </source>
</evidence>
<keyword evidence="3 11" id="KW-0812">Transmembrane</keyword>
<feature type="transmembrane region" description="Helical" evidence="11">
    <location>
        <begin position="477"/>
        <end position="496"/>
    </location>
</feature>
<dbReference type="PANTHER" id="PTHR32546">
    <property type="entry name" value="G-PROTEIN COUPLED RECEPTOR 158-RELATED"/>
    <property type="match status" value="1"/>
</dbReference>
<evidence type="ECO:0000313" key="15">
    <source>
        <dbReference type="EMBL" id="KJE96063.1"/>
    </source>
</evidence>
<evidence type="ECO:0000256" key="1">
    <source>
        <dbReference type="ARBA" id="ARBA00004651"/>
    </source>
</evidence>
<evidence type="ECO:0000256" key="8">
    <source>
        <dbReference type="ARBA" id="ARBA00023180"/>
    </source>
</evidence>
<proteinExistence type="predicted"/>
<reference evidence="16" key="1">
    <citation type="submission" date="2011-02" db="EMBL/GenBank/DDBJ databases">
        <title>The Genome Sequence of Capsaspora owczarzaki ATCC 30864.</title>
        <authorList>
            <person name="Russ C."/>
            <person name="Cuomo C."/>
            <person name="Burger G."/>
            <person name="Gray M.W."/>
            <person name="Holland P.W.H."/>
            <person name="King N."/>
            <person name="Lang F.B.F."/>
            <person name="Roger A.J."/>
            <person name="Ruiz-Trillo I."/>
            <person name="Young S.K."/>
            <person name="Zeng Q."/>
            <person name="Gargeya S."/>
            <person name="Alvarado L."/>
            <person name="Berlin A."/>
            <person name="Chapman S.B."/>
            <person name="Chen Z."/>
            <person name="Freedman E."/>
            <person name="Gellesch M."/>
            <person name="Goldberg J."/>
            <person name="Griggs A."/>
            <person name="Gujja S."/>
            <person name="Heilman E."/>
            <person name="Heiman D."/>
            <person name="Howarth C."/>
            <person name="Mehta T."/>
            <person name="Neiman D."/>
            <person name="Pearson M."/>
            <person name="Roberts A."/>
            <person name="Saif S."/>
            <person name="Shea T."/>
            <person name="Shenoy N."/>
            <person name="Sisk P."/>
            <person name="Stolte C."/>
            <person name="Sykes S."/>
            <person name="White J."/>
            <person name="Yandava C."/>
            <person name="Haas B."/>
            <person name="Nusbaum C."/>
            <person name="Birren B."/>
        </authorList>
    </citation>
    <scope>NUCLEOTIDE SEQUENCE</scope>
    <source>
        <strain evidence="16">ATCC 30864</strain>
    </source>
</reference>
<keyword evidence="9" id="KW-0807">Transducer</keyword>
<evidence type="ECO:0000313" key="16">
    <source>
        <dbReference type="Proteomes" id="UP000008743"/>
    </source>
</evidence>
<evidence type="ECO:0000256" key="9">
    <source>
        <dbReference type="ARBA" id="ARBA00023224"/>
    </source>
</evidence>
<feature type="region of interest" description="Disordered" evidence="10">
    <location>
        <begin position="663"/>
        <end position="710"/>
    </location>
</feature>
<dbReference type="GO" id="GO:0043190">
    <property type="term" value="C:ATP-binding cassette (ABC) transporter complex"/>
    <property type="evidence" value="ECO:0007669"/>
    <property type="project" value="InterPro"/>
</dbReference>
<keyword evidence="4 11" id="KW-1133">Transmembrane helix</keyword>
<dbReference type="InterPro" id="IPR007210">
    <property type="entry name" value="ABC_Gly_betaine_transp_sub-bd"/>
</dbReference>
<organism evidence="15 16">
    <name type="scientific">Capsaspora owczarzaki (strain ATCC 30864)</name>
    <dbReference type="NCBI Taxonomy" id="595528"/>
    <lineage>
        <taxon>Eukaryota</taxon>
        <taxon>Filasterea</taxon>
        <taxon>Capsaspora</taxon>
    </lineage>
</organism>
<dbReference type="CDD" id="cd15293">
    <property type="entry name" value="7tmC_GPR158-like"/>
    <property type="match status" value="1"/>
</dbReference>
<dbReference type="PRINTS" id="PR01176">
    <property type="entry name" value="GABABRECEPTR"/>
</dbReference>
<feature type="transmembrane region" description="Helical" evidence="11">
    <location>
        <begin position="444"/>
        <end position="465"/>
    </location>
</feature>
<dbReference type="InterPro" id="IPR043458">
    <property type="entry name" value="GPR158/179"/>
</dbReference>
<feature type="domain" description="G-protein coupled receptors family 3 profile" evidence="13">
    <location>
        <begin position="402"/>
        <end position="648"/>
    </location>
</feature>
<dbReference type="InParanoid" id="A0A0D2WVA3"/>
<dbReference type="EMBL" id="KE346370">
    <property type="protein sequence ID" value="KJE96063.1"/>
    <property type="molecule type" value="Genomic_DNA"/>
</dbReference>
<sequence length="744" mass="81798">MTRRVVSTIILLALAGLATAACFPAAERRPLRTDLEPITISALNVDSSRTSAMIAKILIEEKLGLPTNTIVHETYATAFASLGTNTNDFLLEAYPADAEVQSLMELYVNTLRSVVNAGPSGVIAETGWFIPEYLYEVSPLLDSYTAIYDERIQAIFRLSSIPPGLQLDNSTIRSVVNDIDSILAGPACNVAVNASALAEDCAAAVQAFTTYMRVHAQLDEESTPGTMWTVPDSWQPMDRLLVENLGLNLNVTCPVSPNLTVSQTMDAMVGVIGPAYFLRQPFITYAAKPHYVFADNSPARFHRMQLPEYDSTCNISSSANRCGYPDQSVIKLISSGLAGKNPVVYDFAAQFSYSGNDQSNILGQVYFGGQSLEEATCEWVLANFAAMEPNLPDPSRLVSPTSVSSALRIAFVAIACFEVFIFILAAIGVFHYRRVRVILSGSPTFLLLMLLGAVWSMFWIILNYQEELSESICMARIWARHLGFVLIYGALFLKTYRIASVFNTKSSTNAGHLTDRVLLFRFVLIVAYGCVMLVAWSVSHPPQVTTMVHNNESYEVCEVTWWDNAMYIQELIAMFITGMLCYRVRKAPSAFNGSKRAAISVYNWIMVGVILQIILNSTTGPADFYFAVQSLEVLITVPITMLISFVPKFYLIARGKGDGVATSTYNPSGSHRKTPSGSQNAKAAEIEMSSGHDSESENGTPYSSKAASSDVKALRHENARLMHEIEAMRTQLLRMHNPHAMNNA</sequence>
<protein>
    <submittedName>
        <fullName evidence="15">Uncharacterized protein</fullName>
    </submittedName>
</protein>
<dbReference type="OrthoDB" id="2129233at2759"/>
<feature type="chain" id="PRO_5002254689" evidence="12">
    <location>
        <begin position="21"/>
        <end position="744"/>
    </location>
</feature>
<evidence type="ECO:0000256" key="2">
    <source>
        <dbReference type="ARBA" id="ARBA00022475"/>
    </source>
</evidence>
<feature type="transmembrane region" description="Helical" evidence="11">
    <location>
        <begin position="409"/>
        <end position="432"/>
    </location>
</feature>
<keyword evidence="16" id="KW-1185">Reference proteome</keyword>